<proteinExistence type="predicted"/>
<evidence type="ECO:0000313" key="2">
    <source>
        <dbReference type="EMBL" id="KAF5348603.1"/>
    </source>
</evidence>
<feature type="compositionally biased region" description="Polar residues" evidence="1">
    <location>
        <begin position="77"/>
        <end position="86"/>
    </location>
</feature>
<evidence type="ECO:0000313" key="3">
    <source>
        <dbReference type="Proteomes" id="UP000559027"/>
    </source>
</evidence>
<comment type="caution">
    <text evidence="2">The sequence shown here is derived from an EMBL/GenBank/DDBJ whole genome shotgun (WGS) entry which is preliminary data.</text>
</comment>
<feature type="region of interest" description="Disordered" evidence="1">
    <location>
        <begin position="13"/>
        <end position="40"/>
    </location>
</feature>
<feature type="compositionally biased region" description="Low complexity" evidence="1">
    <location>
        <begin position="148"/>
        <end position="171"/>
    </location>
</feature>
<gene>
    <name evidence="2" type="ORF">D9756_009699</name>
</gene>
<reference evidence="2 3" key="1">
    <citation type="journal article" date="2020" name="ISME J.">
        <title>Uncovering the hidden diversity of litter-decomposition mechanisms in mushroom-forming fungi.</title>
        <authorList>
            <person name="Floudas D."/>
            <person name="Bentzer J."/>
            <person name="Ahren D."/>
            <person name="Johansson T."/>
            <person name="Persson P."/>
            <person name="Tunlid A."/>
        </authorList>
    </citation>
    <scope>NUCLEOTIDE SEQUENCE [LARGE SCALE GENOMIC DNA]</scope>
    <source>
        <strain evidence="2 3">CBS 146.42</strain>
    </source>
</reference>
<feature type="region of interest" description="Disordered" evidence="1">
    <location>
        <begin position="142"/>
        <end position="171"/>
    </location>
</feature>
<dbReference type="AlphaFoldDB" id="A0A8H5CW13"/>
<protein>
    <submittedName>
        <fullName evidence="2">Uncharacterized protein</fullName>
    </submittedName>
</protein>
<evidence type="ECO:0000256" key="1">
    <source>
        <dbReference type="SAM" id="MobiDB-lite"/>
    </source>
</evidence>
<dbReference type="Proteomes" id="UP000559027">
    <property type="component" value="Unassembled WGS sequence"/>
</dbReference>
<sequence length="327" mass="35128">MQDQPLPLHISVTHSSAQSTSEPLVPPHSSNNILTNSSARPRTSTNVFASNAELAAHYGIPTIHPPLSSINKHHPESVTQSPSHSTAVPDFNTLKANYLNMLSQKSESTPAPLTTDMSSATVSPADLQQPIAGDFSDLEGLFRSLGNSSPSPLSIESHPSSSEQSATAQAEMSFEPNDFLASPWIPSLDEFGDSPGETPLTEFLNTPLIDNGTAMFTDPLFPPESPLFDATLGDFELSQAPSGPSLDVSELLTFLSTSPNRDDTLALDPLHLISPSVSMGSLERNATELGQSKGPLERLRRLPLVPSLKNLFLRLPSFSRARWPQTS</sequence>
<feature type="region of interest" description="Disordered" evidence="1">
    <location>
        <begin position="68"/>
        <end position="88"/>
    </location>
</feature>
<organism evidence="2 3">
    <name type="scientific">Leucocoprinus leucothites</name>
    <dbReference type="NCBI Taxonomy" id="201217"/>
    <lineage>
        <taxon>Eukaryota</taxon>
        <taxon>Fungi</taxon>
        <taxon>Dikarya</taxon>
        <taxon>Basidiomycota</taxon>
        <taxon>Agaricomycotina</taxon>
        <taxon>Agaricomycetes</taxon>
        <taxon>Agaricomycetidae</taxon>
        <taxon>Agaricales</taxon>
        <taxon>Agaricineae</taxon>
        <taxon>Agaricaceae</taxon>
        <taxon>Leucocoprinus</taxon>
    </lineage>
</organism>
<dbReference type="EMBL" id="JAACJO010000019">
    <property type="protein sequence ID" value="KAF5348603.1"/>
    <property type="molecule type" value="Genomic_DNA"/>
</dbReference>
<accession>A0A8H5CW13</accession>
<dbReference type="OrthoDB" id="2257100at2759"/>
<keyword evidence="3" id="KW-1185">Reference proteome</keyword>
<name>A0A8H5CW13_9AGAR</name>